<dbReference type="Pfam" id="PF00581">
    <property type="entry name" value="Rhodanese"/>
    <property type="match status" value="2"/>
</dbReference>
<dbReference type="PANTHER" id="PTHR43855">
    <property type="entry name" value="THIOSULFATE SULFURTRANSFERASE"/>
    <property type="match status" value="1"/>
</dbReference>
<organism evidence="3">
    <name type="scientific">uncultured Aquificaceae bacterium</name>
    <dbReference type="NCBI Taxonomy" id="374108"/>
    <lineage>
        <taxon>Bacteria</taxon>
        <taxon>Pseudomonadati</taxon>
        <taxon>Aquificota</taxon>
        <taxon>Aquificia</taxon>
        <taxon>Aquificales</taxon>
        <taxon>Aquificaceae</taxon>
        <taxon>environmental samples</taxon>
    </lineage>
</organism>
<dbReference type="EMBL" id="LC021537">
    <property type="protein sequence ID" value="BAS05033.1"/>
    <property type="molecule type" value="Genomic_DNA"/>
</dbReference>
<keyword evidence="3" id="KW-0808">Transferase</keyword>
<dbReference type="InterPro" id="IPR001763">
    <property type="entry name" value="Rhodanese-like_dom"/>
</dbReference>
<dbReference type="GO" id="GO:0016740">
    <property type="term" value="F:transferase activity"/>
    <property type="evidence" value="ECO:0007669"/>
    <property type="project" value="UniProtKB-KW"/>
</dbReference>
<dbReference type="SMART" id="SM00450">
    <property type="entry name" value="RHOD"/>
    <property type="match status" value="2"/>
</dbReference>
<proteinExistence type="predicted"/>
<dbReference type="Gene3D" id="3.40.250.10">
    <property type="entry name" value="Rhodanese-like domain"/>
    <property type="match status" value="2"/>
</dbReference>
<feature type="domain" description="Rhodanese" evidence="2">
    <location>
        <begin position="34"/>
        <end position="150"/>
    </location>
</feature>
<dbReference type="InterPro" id="IPR051126">
    <property type="entry name" value="Thiosulfate_sulfurtransferase"/>
</dbReference>
<evidence type="ECO:0000313" key="3">
    <source>
        <dbReference type="EMBL" id="BAS05033.1"/>
    </source>
</evidence>
<dbReference type="InterPro" id="IPR036873">
    <property type="entry name" value="Rhodanese-like_dom_sf"/>
</dbReference>
<accession>A0A0K2QR50</accession>
<evidence type="ECO:0000256" key="1">
    <source>
        <dbReference type="ARBA" id="ARBA00022737"/>
    </source>
</evidence>
<feature type="domain" description="Rhodanese" evidence="2">
    <location>
        <begin position="187"/>
        <end position="300"/>
    </location>
</feature>
<gene>
    <name evidence="3" type="primary">rhd2</name>
</gene>
<dbReference type="CDD" id="cd01449">
    <property type="entry name" value="TST_Repeat_2"/>
    <property type="match status" value="1"/>
</dbReference>
<keyword evidence="1" id="KW-0677">Repeat</keyword>
<dbReference type="PROSITE" id="PS50206">
    <property type="entry name" value="RHODANESE_3"/>
    <property type="match status" value="2"/>
</dbReference>
<evidence type="ECO:0000259" key="2">
    <source>
        <dbReference type="PROSITE" id="PS50206"/>
    </source>
</evidence>
<sequence length="307" mass="35961">MLRIFVILLTLFSFSFADERVYTISPKDAYQLMKDKNTVFIDAEDYESYKKEHIPDSVNLDALALQDVALKNNEKQRCKYLPLCPQTAVKIFSEKGLSPKNRFIIYYNELPNKASYIWFLLYSMGVDDKNLRILDGGINGWKKEGLPIESGEEKQRPKTSFKANPRYDVVASKEEVLKHVENYQKGIDDNTILIDTRTFLEFTGRQEMTDIKRSGHIPGAKFVYWRWFAGKDTTYKPFEKLQEDVKRLNIDFNKKIILYCTIGNRSSFVFIPLKALGSKNIKIYTGSWYEWGNDENLPIEKEKYRRD</sequence>
<dbReference type="AlphaFoldDB" id="A0A0K2QR50"/>
<name>A0A0K2QR50_9AQUI</name>
<protein>
    <submittedName>
        <fullName evidence="3">Putative thiosulfate sulfurtransferase</fullName>
    </submittedName>
</protein>
<dbReference type="SUPFAM" id="SSF52821">
    <property type="entry name" value="Rhodanese/Cell cycle control phosphatase"/>
    <property type="match status" value="2"/>
</dbReference>
<reference evidence="3" key="1">
    <citation type="journal article" date="2016" name="Microbes Environ.">
        <title>In Situ Gene Expression Responsible for Sulfide Oxidation and CO2 Fixation of an Uncultured Large Sausage-Shaped Aquificae Bacterium in a Sulfidic Hot Spring.</title>
        <authorList>
            <person name="Tamazawa S."/>
            <person name="Yamamoto K."/>
            <person name="Takasaki K."/>
            <person name="Mitani Y."/>
            <person name="Hanada S."/>
            <person name="Kamagata Y."/>
            <person name="Tamaki H."/>
        </authorList>
    </citation>
    <scope>NUCLEOTIDE SEQUENCE</scope>
</reference>
<dbReference type="PANTHER" id="PTHR43855:SF1">
    <property type="entry name" value="THIOSULFATE SULFURTRANSFERASE"/>
    <property type="match status" value="1"/>
</dbReference>